<dbReference type="AlphaFoldDB" id="A0AAW8HGI8"/>
<organism evidence="2 3">
    <name type="scientific">Enterobacter soli</name>
    <dbReference type="NCBI Taxonomy" id="885040"/>
    <lineage>
        <taxon>Bacteria</taxon>
        <taxon>Pseudomonadati</taxon>
        <taxon>Pseudomonadota</taxon>
        <taxon>Gammaproteobacteria</taxon>
        <taxon>Enterobacterales</taxon>
        <taxon>Enterobacteriaceae</taxon>
        <taxon>Enterobacter</taxon>
    </lineage>
</organism>
<evidence type="ECO:0000259" key="1">
    <source>
        <dbReference type="Pfam" id="PF18821"/>
    </source>
</evidence>
<dbReference type="Pfam" id="PF18821">
    <property type="entry name" value="LPD7"/>
    <property type="match status" value="1"/>
</dbReference>
<comment type="caution">
    <text evidence="2">The sequence shown here is derived from an EMBL/GenBank/DDBJ whole genome shotgun (WGS) entry which is preliminary data.</text>
</comment>
<reference evidence="2 3" key="1">
    <citation type="submission" date="2023-08" db="EMBL/GenBank/DDBJ databases">
        <authorList>
            <person name="Dale J."/>
        </authorList>
    </citation>
    <scope>NUCLEOTIDE SEQUENCE [LARGE SCALE GENOMIC DNA]</scope>
    <source>
        <strain evidence="2 3">2023EL-00788</strain>
    </source>
</reference>
<gene>
    <name evidence="2" type="ORF">RBJ67_25680</name>
</gene>
<dbReference type="RefSeq" id="WP_045409459.1">
    <property type="nucleotide sequence ID" value="NZ_JAVDKS010000021.1"/>
</dbReference>
<dbReference type="EMBL" id="JAVDKS010000021">
    <property type="protein sequence ID" value="MDQ2259523.1"/>
    <property type="molecule type" value="Genomic_DNA"/>
</dbReference>
<feature type="domain" description="Large polyvalent protein-associated" evidence="1">
    <location>
        <begin position="743"/>
        <end position="828"/>
    </location>
</feature>
<sequence>MLVRVRGYNSGFANYLRTGQKNGNHLHRDDLDKRLILSGDLDITDAIVNAMPDTGDDRYLHIALPFKEDYISEEVLKTVVEDFKNSLMNAYNEDEYAFYAEAHIPKIKRVLNEKTGEMEDRKPHIHVIIPKVNLVDGSYLNPLGYYPHNEKYVEAIQESINYRYGLESPRDNRRFNVTDISDFISKYKGDFFKSDVRNFKENLLTEVLSDKDLDYTKFISKLDALGKVKVRNPGEKQYLNVTPEGHVKGVNLKDYVFTKDFIDLPYDEKLSFITSSSGRRDDEKKQQDFERDEKLLTEWLNRRSHEIKHFHPNSKEFKKYKKLSDNEKQDVICNLLSVNKTQKNQVPVFSGARDINIQNLLIEKMKEKYNVRRKKGSQKSSILRNDGTGLFRLNNQETQKLSQYSVRQLQFGQLDSSLYKQTRLLLQSNQSVVMDGGESGISDSVRYPIDRADAGRGGRRVITGDWHAQHEAEVRYTFNDINRSSDNYLESVRSDVAERLIEKAATGEADWQLIRSRMNGHQLLKSLQHSHGLDTAKYSVTKSRNGEDRIRCGSRSYSVNDFLTKELNLNWQEAGEYLKIEYARQIRKEVTNDFIAPSRSYWHQFKEWDREQNPYGAGWKELKENHARQRTVLNKSFRQKSSEVWKDNTLTLNEKKSNVAALRLQKLRARQVLQEQQKEERALLKESLSTYNRFLEYLRILADEGDRHALEELRKASKRQTTKPDSNYFESQADSITVLLDKVTYAVKNNGSVSYLINNKEAVIDSREWVSVVQKQNDEAIELAIRLALEKNGYRPLTLNGDETFIENVLRVAKEKNIHVSFEREDLNNKFISMSEKHESGIHMDKMSPKSN</sequence>
<name>A0AAW8HGI8_9ENTR</name>
<protein>
    <submittedName>
        <fullName evidence="2">LPD7 domain-containing protein</fullName>
    </submittedName>
</protein>
<proteinExistence type="predicted"/>
<dbReference type="Proteomes" id="UP001225042">
    <property type="component" value="Unassembled WGS sequence"/>
</dbReference>
<evidence type="ECO:0000313" key="3">
    <source>
        <dbReference type="Proteomes" id="UP001225042"/>
    </source>
</evidence>
<accession>A0AAW8HGI8</accession>
<evidence type="ECO:0000313" key="2">
    <source>
        <dbReference type="EMBL" id="MDQ2259523.1"/>
    </source>
</evidence>
<dbReference type="InterPro" id="IPR040677">
    <property type="entry name" value="LPD7"/>
</dbReference>
<keyword evidence="3" id="KW-1185">Reference proteome</keyword>